<dbReference type="CDD" id="cd02440">
    <property type="entry name" value="AdoMet_MTases"/>
    <property type="match status" value="1"/>
</dbReference>
<evidence type="ECO:0000313" key="3">
    <source>
        <dbReference type="Proteomes" id="UP001320159"/>
    </source>
</evidence>
<comment type="caution">
    <text evidence="2">The sequence shown here is derived from an EMBL/GenBank/DDBJ whole genome shotgun (WGS) entry which is preliminary data.</text>
</comment>
<dbReference type="SUPFAM" id="SSF53335">
    <property type="entry name" value="S-adenosyl-L-methionine-dependent methyltransferases"/>
    <property type="match status" value="1"/>
</dbReference>
<dbReference type="Pfam" id="PF13649">
    <property type="entry name" value="Methyltransf_25"/>
    <property type="match status" value="1"/>
</dbReference>
<dbReference type="AlphaFoldDB" id="A0AAP2RD98"/>
<dbReference type="Gene3D" id="3.40.50.150">
    <property type="entry name" value="Vaccinia Virus protein VP39"/>
    <property type="match status" value="1"/>
</dbReference>
<dbReference type="PANTHER" id="PTHR43667">
    <property type="entry name" value="CYCLOPROPANE-FATTY-ACYL-PHOSPHOLIPID SYNTHASE"/>
    <property type="match status" value="1"/>
</dbReference>
<reference evidence="2 3" key="1">
    <citation type="submission" date="2017-11" db="EMBL/GenBank/DDBJ databases">
        <title>Isolation and Characterization of Family Methanocellaceae Species from Potential Methane Hydrate Area Offshore Southwestern Taiwan.</title>
        <authorList>
            <person name="Zhang W.-L."/>
            <person name="Chen W.-C."/>
            <person name="Lai M.-C."/>
            <person name="Chen S.-C."/>
        </authorList>
    </citation>
    <scope>NUCLEOTIDE SEQUENCE [LARGE SCALE GENOMIC DNA]</scope>
    <source>
        <strain evidence="2 3">CWC-04</strain>
    </source>
</reference>
<protein>
    <recommendedName>
        <fullName evidence="1">Methyltransferase domain-containing protein</fullName>
    </recommendedName>
</protein>
<dbReference type="InterPro" id="IPR029063">
    <property type="entry name" value="SAM-dependent_MTases_sf"/>
</dbReference>
<feature type="domain" description="Methyltransferase" evidence="1">
    <location>
        <begin position="74"/>
        <end position="144"/>
    </location>
</feature>
<dbReference type="InterPro" id="IPR050723">
    <property type="entry name" value="CFA/CMAS"/>
</dbReference>
<proteinExistence type="predicted"/>
<accession>A0AAP2RD98</accession>
<dbReference type="InterPro" id="IPR041698">
    <property type="entry name" value="Methyltransf_25"/>
</dbReference>
<organism evidence="2 3">
    <name type="scientific">Methanooceanicella nereidis</name>
    <dbReference type="NCBI Taxonomy" id="2052831"/>
    <lineage>
        <taxon>Archaea</taxon>
        <taxon>Methanobacteriati</taxon>
        <taxon>Methanobacteriota</taxon>
        <taxon>Stenosarchaea group</taxon>
        <taxon>Methanomicrobia</taxon>
        <taxon>Methanocellales</taxon>
        <taxon>Methanocellaceae</taxon>
        <taxon>Methanooceanicella</taxon>
    </lineage>
</organism>
<dbReference type="PANTHER" id="PTHR43667:SF2">
    <property type="entry name" value="FATTY ACID C-METHYL TRANSFERASE"/>
    <property type="match status" value="1"/>
</dbReference>
<dbReference type="EMBL" id="PGCK01000008">
    <property type="protein sequence ID" value="MCD1295429.1"/>
    <property type="molecule type" value="Genomic_DNA"/>
</dbReference>
<dbReference type="Proteomes" id="UP001320159">
    <property type="component" value="Unassembled WGS sequence"/>
</dbReference>
<sequence>MSCMLELTDWKKAWDNALTISPAVHYRDIGAGWNAYWDYIAEMCCEPVMCGDPMNDDVIRYLYEEGMFKPRDTVLDIGCGTGTYAIPFARDASHVTGLDPSGMMISKLLSAAYVNGLTNISPVQSRWETFDLEKKYDLVFSAFCPGINDTYSLFRMEKFSRRSCCYVAGDFTQFELLVGLWNEVMEKSYTIDAFRILYPYNVLCDSGRDPKLKVFRYRSGSRAPAEEVTEEFVRYFGAFTLMDAEKVNKVRDFIHSRSVNGKYELGKVRTVCVLHWDVSREKNIGYNAS</sequence>
<gene>
    <name evidence="2" type="ORF">CUJ83_10505</name>
</gene>
<name>A0AAP2RD98_9EURY</name>
<evidence type="ECO:0000313" key="2">
    <source>
        <dbReference type="EMBL" id="MCD1295429.1"/>
    </source>
</evidence>
<evidence type="ECO:0000259" key="1">
    <source>
        <dbReference type="Pfam" id="PF13649"/>
    </source>
</evidence>
<keyword evidence="3" id="KW-1185">Reference proteome</keyword>